<feature type="domain" description="Carrier" evidence="3">
    <location>
        <begin position="503"/>
        <end position="578"/>
    </location>
</feature>
<evidence type="ECO:0000313" key="5">
    <source>
        <dbReference type="Proteomes" id="UP001595690"/>
    </source>
</evidence>
<dbReference type="Gene3D" id="3.40.50.12780">
    <property type="entry name" value="N-terminal domain of ligase-like"/>
    <property type="match status" value="1"/>
</dbReference>
<evidence type="ECO:0000256" key="2">
    <source>
        <dbReference type="ARBA" id="ARBA00022553"/>
    </source>
</evidence>
<evidence type="ECO:0000256" key="1">
    <source>
        <dbReference type="ARBA" id="ARBA00022450"/>
    </source>
</evidence>
<dbReference type="EMBL" id="JBHRZI010000023">
    <property type="protein sequence ID" value="MFC3895359.1"/>
    <property type="molecule type" value="Genomic_DNA"/>
</dbReference>
<accession>A0ABV8C0C1</accession>
<name>A0ABV8C0C1_9PSEU</name>
<evidence type="ECO:0000259" key="3">
    <source>
        <dbReference type="PROSITE" id="PS50075"/>
    </source>
</evidence>
<dbReference type="InterPro" id="IPR042099">
    <property type="entry name" value="ANL_N_sf"/>
</dbReference>
<dbReference type="PROSITE" id="PS00455">
    <property type="entry name" value="AMP_BINDING"/>
    <property type="match status" value="1"/>
</dbReference>
<dbReference type="SMART" id="SM00823">
    <property type="entry name" value="PKS_PP"/>
    <property type="match status" value="1"/>
</dbReference>
<gene>
    <name evidence="4" type="ORF">ACFOWZ_28095</name>
</gene>
<dbReference type="NCBIfam" id="TIGR01733">
    <property type="entry name" value="AA-adenyl-dom"/>
    <property type="match status" value="1"/>
</dbReference>
<dbReference type="InterPro" id="IPR010071">
    <property type="entry name" value="AA_adenyl_dom"/>
</dbReference>
<keyword evidence="5" id="KW-1185">Reference proteome</keyword>
<dbReference type="InterPro" id="IPR045851">
    <property type="entry name" value="AMP-bd_C_sf"/>
</dbReference>
<dbReference type="InterPro" id="IPR020806">
    <property type="entry name" value="PKS_PP-bd"/>
</dbReference>
<protein>
    <submittedName>
        <fullName evidence="4">Amino acid adenylation domain-containing protein</fullName>
    </submittedName>
</protein>
<dbReference type="PROSITE" id="PS50075">
    <property type="entry name" value="CARRIER"/>
    <property type="match status" value="1"/>
</dbReference>
<dbReference type="RefSeq" id="WP_382376907.1">
    <property type="nucleotide sequence ID" value="NZ_JBHRZI010000023.1"/>
</dbReference>
<dbReference type="SUPFAM" id="SSF47336">
    <property type="entry name" value="ACP-like"/>
    <property type="match status" value="1"/>
</dbReference>
<comment type="caution">
    <text evidence="4">The sequence shown here is derived from an EMBL/GenBank/DDBJ whole genome shotgun (WGS) entry which is preliminary data.</text>
</comment>
<keyword evidence="2" id="KW-0597">Phosphoprotein</keyword>
<dbReference type="Pfam" id="PF13193">
    <property type="entry name" value="AMP-binding_C"/>
    <property type="match status" value="1"/>
</dbReference>
<dbReference type="Gene3D" id="3.30.300.30">
    <property type="match status" value="1"/>
</dbReference>
<dbReference type="Gene3D" id="1.10.1200.10">
    <property type="entry name" value="ACP-like"/>
    <property type="match status" value="1"/>
</dbReference>
<dbReference type="InterPro" id="IPR036736">
    <property type="entry name" value="ACP-like_sf"/>
</dbReference>
<dbReference type="InterPro" id="IPR025110">
    <property type="entry name" value="AMP-bd_C"/>
</dbReference>
<dbReference type="Proteomes" id="UP001595690">
    <property type="component" value="Unassembled WGS sequence"/>
</dbReference>
<dbReference type="PANTHER" id="PTHR45527">
    <property type="entry name" value="NONRIBOSOMAL PEPTIDE SYNTHETASE"/>
    <property type="match status" value="1"/>
</dbReference>
<dbReference type="InterPro" id="IPR020845">
    <property type="entry name" value="AMP-binding_CS"/>
</dbReference>
<reference evidence="5" key="1">
    <citation type="journal article" date="2019" name="Int. J. Syst. Evol. Microbiol.">
        <title>The Global Catalogue of Microorganisms (GCM) 10K type strain sequencing project: providing services to taxonomists for standard genome sequencing and annotation.</title>
        <authorList>
            <consortium name="The Broad Institute Genomics Platform"/>
            <consortium name="The Broad Institute Genome Sequencing Center for Infectious Disease"/>
            <person name="Wu L."/>
            <person name="Ma J."/>
        </authorList>
    </citation>
    <scope>NUCLEOTIDE SEQUENCE [LARGE SCALE GENOMIC DNA]</scope>
    <source>
        <strain evidence="5">CGMCC 4.7405</strain>
    </source>
</reference>
<dbReference type="CDD" id="cd05930">
    <property type="entry name" value="A_NRPS"/>
    <property type="match status" value="1"/>
</dbReference>
<evidence type="ECO:0000313" key="4">
    <source>
        <dbReference type="EMBL" id="MFC3895359.1"/>
    </source>
</evidence>
<dbReference type="PANTHER" id="PTHR45527:SF1">
    <property type="entry name" value="FATTY ACID SYNTHASE"/>
    <property type="match status" value="1"/>
</dbReference>
<sequence length="584" mass="63751">MTSKTLVELFARSVRDHSGKAAVADDDQELSYAELDARSDALAHRLVEIGVGREDRVAVHLHRGVDVVVAVLGVLKAGAAYLPIDTRYEGGRRDYMITAGEVRLVITEPDLAAGLPDVEVLHWRSEPVESPGSLPGPEPADAACVLYTSGSTGQPKAIVLEHRQMVAFALNPALPEMTPEDRTAQVASISFDPANFELWNTFAAGAALVVLPSIPELLDGDLQRELKRRRITVMLAPAIAINHAVKVDRDSFAPLRILHSGGDVLLPSTCRDLLAGKFEGRLFNLYGPAETTTACTAFEVTDVPEDAESVPIGSALEGYELHVLDADFRPVPRGEPGELWVGGIGVSRGYLNRPDLTAERFVPDPFAADGGAMYRTGDRVRWNGDVLEYLGRFDTQVKIRGYRVEPGEVERALCANPDVREAAVIATGEQGDKRLVAFLVPAVESLSLKELRTDLDGRVADFLVPSEFIVLPAMPTDAHGKRDWEDLGHTASSRLRQRPDHVAPRTDTEKYLAELWEKLLIVEHVGVNDDFFVLGGHSLLAVRVRSLVRKELGVTLRPRAVFESSVLGELAELVDRTREGVMVS</sequence>
<dbReference type="Pfam" id="PF00501">
    <property type="entry name" value="AMP-binding"/>
    <property type="match status" value="1"/>
</dbReference>
<dbReference type="Pfam" id="PF00550">
    <property type="entry name" value="PP-binding"/>
    <property type="match status" value="1"/>
</dbReference>
<dbReference type="SUPFAM" id="SSF56801">
    <property type="entry name" value="Acetyl-CoA synthetase-like"/>
    <property type="match status" value="1"/>
</dbReference>
<organism evidence="4 5">
    <name type="scientific">Lentzea rhizosphaerae</name>
    <dbReference type="NCBI Taxonomy" id="2041025"/>
    <lineage>
        <taxon>Bacteria</taxon>
        <taxon>Bacillati</taxon>
        <taxon>Actinomycetota</taxon>
        <taxon>Actinomycetes</taxon>
        <taxon>Pseudonocardiales</taxon>
        <taxon>Pseudonocardiaceae</taxon>
        <taxon>Lentzea</taxon>
    </lineage>
</organism>
<proteinExistence type="predicted"/>
<dbReference type="InterPro" id="IPR009081">
    <property type="entry name" value="PP-bd_ACP"/>
</dbReference>
<dbReference type="InterPro" id="IPR000873">
    <property type="entry name" value="AMP-dep_synth/lig_dom"/>
</dbReference>
<keyword evidence="1" id="KW-0596">Phosphopantetheine</keyword>